<keyword evidence="2" id="KW-1185">Reference proteome</keyword>
<gene>
    <name evidence="1" type="ORF">GGH94_004431</name>
</gene>
<evidence type="ECO:0000313" key="2">
    <source>
        <dbReference type="Proteomes" id="UP001140074"/>
    </source>
</evidence>
<dbReference type="Gene3D" id="1.25.10.10">
    <property type="entry name" value="Leucine-rich Repeat Variant"/>
    <property type="match status" value="1"/>
</dbReference>
<sequence>MSYSIVSLTDSIASSTQTLELDSLRAHHTQALVNIVSSCLYPTPIDAAALKRSLIELRRHLESPLSCAQSHPATETNAVEIIEHIMLCWVCARAAQADAQNYSMKNIVKTNDGRFDKYADLPEQIISEAIQCTSYLATMSVGIAAVAKTSLPTSLSLALGFSHCPMVLTYTFRTLTKLCTKHSVKRAKADGRWESEMGIYSVLDAFTSAQSALGLRNRFDSLAHAAFSFATDSLTHLAADPPHSDSDSICAETTREEKRFDLSLFPSVKLPSVRVEERALISALSLVNALINAHDTVEARLRMRRELLDTPLYQCMKLLEVPEFEPTLAYYEARRFRRAYASDIKACDPQTSSTIAST</sequence>
<dbReference type="InterPro" id="IPR011989">
    <property type="entry name" value="ARM-like"/>
</dbReference>
<protein>
    <submittedName>
        <fullName evidence="1">Uncharacterized protein</fullName>
    </submittedName>
</protein>
<accession>A0A9W8IFA0</accession>
<organism evidence="1 2">
    <name type="scientific">Coemansia aciculifera</name>
    <dbReference type="NCBI Taxonomy" id="417176"/>
    <lineage>
        <taxon>Eukaryota</taxon>
        <taxon>Fungi</taxon>
        <taxon>Fungi incertae sedis</taxon>
        <taxon>Zoopagomycota</taxon>
        <taxon>Kickxellomycotina</taxon>
        <taxon>Kickxellomycetes</taxon>
        <taxon>Kickxellales</taxon>
        <taxon>Kickxellaceae</taxon>
        <taxon>Coemansia</taxon>
    </lineage>
</organism>
<dbReference type="AlphaFoldDB" id="A0A9W8IFA0"/>
<dbReference type="InterPro" id="IPR016024">
    <property type="entry name" value="ARM-type_fold"/>
</dbReference>
<evidence type="ECO:0000313" key="1">
    <source>
        <dbReference type="EMBL" id="KAJ2862174.1"/>
    </source>
</evidence>
<reference evidence="1" key="1">
    <citation type="submission" date="2022-07" db="EMBL/GenBank/DDBJ databases">
        <title>Phylogenomic reconstructions and comparative analyses of Kickxellomycotina fungi.</title>
        <authorList>
            <person name="Reynolds N.K."/>
            <person name="Stajich J.E."/>
            <person name="Barry K."/>
            <person name="Grigoriev I.V."/>
            <person name="Crous P."/>
            <person name="Smith M.E."/>
        </authorList>
    </citation>
    <scope>NUCLEOTIDE SEQUENCE</scope>
    <source>
        <strain evidence="1">RSA 476</strain>
    </source>
</reference>
<comment type="caution">
    <text evidence="1">The sequence shown here is derived from an EMBL/GenBank/DDBJ whole genome shotgun (WGS) entry which is preliminary data.</text>
</comment>
<dbReference type="Proteomes" id="UP001140074">
    <property type="component" value="Unassembled WGS sequence"/>
</dbReference>
<dbReference type="EMBL" id="JANBUY010000182">
    <property type="protein sequence ID" value="KAJ2862174.1"/>
    <property type="molecule type" value="Genomic_DNA"/>
</dbReference>
<proteinExistence type="predicted"/>
<dbReference type="SUPFAM" id="SSF48371">
    <property type="entry name" value="ARM repeat"/>
    <property type="match status" value="1"/>
</dbReference>
<name>A0A9W8IFA0_9FUNG</name>